<feature type="coiled-coil region" evidence="1">
    <location>
        <begin position="121"/>
        <end position="214"/>
    </location>
</feature>
<dbReference type="Bgee" id="ENSXETG00000030130">
    <property type="expression patterns" value="Expressed in blastula and 10 other cell types or tissues"/>
</dbReference>
<feature type="coiled-coil region" evidence="1">
    <location>
        <begin position="279"/>
        <end position="427"/>
    </location>
</feature>
<dbReference type="PANTHER" id="PTHR34251:SF1">
    <property type="entry name" value="LEUCINE, GLUTAMATE AND LYSINE RICH 1"/>
    <property type="match status" value="1"/>
</dbReference>
<evidence type="ECO:0000313" key="2">
    <source>
        <dbReference type="Ensembl" id="ENSXETP00000105944"/>
    </source>
</evidence>
<evidence type="ECO:0000256" key="1">
    <source>
        <dbReference type="SAM" id="Coils"/>
    </source>
</evidence>
<dbReference type="Ensembl" id="ENSXETT00000105317">
    <property type="protein sequence ID" value="ENSXETP00000105944"/>
    <property type="gene ID" value="ENSXETG00000030130"/>
</dbReference>
<reference evidence="2" key="2">
    <citation type="submission" date="2021-03" db="UniProtKB">
        <authorList>
            <consortium name="Ensembl"/>
        </authorList>
    </citation>
    <scope>IDENTIFICATION</scope>
</reference>
<accession>A0A803JDI4</accession>
<reference evidence="2" key="1">
    <citation type="journal article" date="2010" name="Science">
        <title>The genome of the Western clawed frog Xenopus tropicalis.</title>
        <authorList>
            <person name="Hellsten U."/>
            <person name="Harland R.M."/>
            <person name="Gilchrist M.J."/>
            <person name="Hendrix D."/>
            <person name="Jurka J."/>
            <person name="Kapitonov V."/>
            <person name="Ovcharenko I."/>
            <person name="Putnam N.H."/>
            <person name="Shu S."/>
            <person name="Taher L."/>
            <person name="Blitz I.L."/>
            <person name="Blumberg B."/>
            <person name="Dichmann D.S."/>
            <person name="Dubchak I."/>
            <person name="Amaya E."/>
            <person name="Detter J.C."/>
            <person name="Fletcher R."/>
            <person name="Gerhard D.S."/>
            <person name="Goodstein D."/>
            <person name="Graves T."/>
            <person name="Grigoriev I.V."/>
            <person name="Grimwood J."/>
            <person name="Kawashima T."/>
            <person name="Lindquist E."/>
            <person name="Lucas S.M."/>
            <person name="Mead P.E."/>
            <person name="Mitros T."/>
            <person name="Ogino H."/>
            <person name="Ohta Y."/>
            <person name="Poliakov A.V."/>
            <person name="Pollet N."/>
            <person name="Robert J."/>
            <person name="Salamov A."/>
            <person name="Sater A.K."/>
            <person name="Schmutz J."/>
            <person name="Terry A."/>
            <person name="Vize P.D."/>
            <person name="Warren W.C."/>
            <person name="Wells D."/>
            <person name="Wills A."/>
            <person name="Wilson R.K."/>
            <person name="Zimmerman L.B."/>
            <person name="Zorn A.M."/>
            <person name="Grainger R."/>
            <person name="Grammer T."/>
            <person name="Khokha M.K."/>
            <person name="Richardson P.M."/>
            <person name="Rokhsar D.S."/>
        </authorList>
    </citation>
    <scope>NUCLEOTIDE SEQUENCE [LARGE SCALE GENOMIC DNA]</scope>
    <source>
        <strain evidence="2">Nigerian</strain>
    </source>
</reference>
<dbReference type="InterPro" id="IPR038799">
    <property type="entry name" value="LEKR1"/>
</dbReference>
<keyword evidence="1" id="KW-0175">Coiled coil</keyword>
<feature type="coiled-coil region" evidence="1">
    <location>
        <begin position="457"/>
        <end position="614"/>
    </location>
</feature>
<sequence>MLCSCAEWSPPTTGLSALHASCLCAWACVIRQAVPAAHCMHFVLPHSCPLSPFPVLGGRGENSSLHLQPCMAPSVNPMSQIVKDMDRHIPMHPLPEEIQKMPRDETVCKYCGVSYLILHEFKLLEEKMKMMEKELKFYQGSMERENQLQDDLRHLRQELEQNKTDIEFKTERLRIACVQLQKREEELEILTKELRNYKEEVKAAHNQLQILGKETTKQRSYLAETMSLLRSLQLEQTAIKNVTNDTLVKWISVRKELNAQVEEISRSHTAETMSLNECLEASEKEKSTLQNLVSNLQAKSDSLQSTSQQLLASRESEKELKNRCHELQMQVLDLQQQKETAQLNLLNLTKESNQQKETALLTKELKEKEDSLAQFQEKGLQLQEVLAEKERAEENCKRRTQRLESELETLKEVLKQSQEEIAALQHERELKFVSYQNRIEQLQDALRQRILSNDSRDAKLEAELENERNKYLRKLEETEQKYKEEASVELNIERQKNEELIKKLQKQQQELEEKIPMLICQASEELTIEINLLEKKLQEAQTRLAERDQAKESETGNLKKMISELEHSLKREQNKNNFVLEEARSELYVKSEKLNELTQNIDELRLQLDKVIQENSFLACNLNRNLMWFKMKKN</sequence>
<gene>
    <name evidence="2" type="primary">lekr1</name>
</gene>
<organism evidence="2">
    <name type="scientific">Xenopus tropicalis</name>
    <name type="common">Western clawed frog</name>
    <name type="synonym">Silurana tropicalis</name>
    <dbReference type="NCBI Taxonomy" id="8364"/>
    <lineage>
        <taxon>Eukaryota</taxon>
        <taxon>Metazoa</taxon>
        <taxon>Chordata</taxon>
        <taxon>Craniata</taxon>
        <taxon>Vertebrata</taxon>
        <taxon>Euteleostomi</taxon>
        <taxon>Amphibia</taxon>
        <taxon>Batrachia</taxon>
        <taxon>Anura</taxon>
        <taxon>Pipoidea</taxon>
        <taxon>Pipidae</taxon>
        <taxon>Xenopodinae</taxon>
        <taxon>Xenopus</taxon>
        <taxon>Silurana</taxon>
    </lineage>
</organism>
<name>A0A803JDI4_XENTR</name>
<dbReference type="PANTHER" id="PTHR34251">
    <property type="entry name" value="LEUCINE-, GLUTAMATE- AND LYSINE-RICH PROTEIN 1"/>
    <property type="match status" value="1"/>
</dbReference>
<protein>
    <submittedName>
        <fullName evidence="2">Leucine, glutamate and lysine rich 1</fullName>
    </submittedName>
</protein>
<dbReference type="AlphaFoldDB" id="A0A803JDI4"/>
<dbReference type="GeneTree" id="ENSGT00940000162647"/>
<proteinExistence type="predicted"/>